<comment type="caution">
    <text evidence="2">The sequence shown here is derived from an EMBL/GenBank/DDBJ whole genome shotgun (WGS) entry which is preliminary data.</text>
</comment>
<dbReference type="Gene3D" id="3.30.750.180">
    <property type="entry name" value="GpdQ, beta-strand dimerisation domain"/>
    <property type="match status" value="1"/>
</dbReference>
<reference evidence="2 3" key="1">
    <citation type="submission" date="2013-02" db="EMBL/GenBank/DDBJ databases">
        <authorList>
            <person name="Fiebig A."/>
            <person name="Goeker M."/>
            <person name="Klenk H.-P.P."/>
        </authorList>
    </citation>
    <scope>NUCLEOTIDE SEQUENCE [LARGE SCALE GENOMIC DNA]</scope>
    <source>
        <strain evidence="2 3">DSM 19309</strain>
    </source>
</reference>
<accession>A0A017HIP5</accession>
<organism evidence="2 3">
    <name type="scientific">Rubellimicrobium mesophilum DSM 19309</name>
    <dbReference type="NCBI Taxonomy" id="442562"/>
    <lineage>
        <taxon>Bacteria</taxon>
        <taxon>Pseudomonadati</taxon>
        <taxon>Pseudomonadota</taxon>
        <taxon>Alphaproteobacteria</taxon>
        <taxon>Rhodobacterales</taxon>
        <taxon>Roseobacteraceae</taxon>
        <taxon>Rubellimicrobium</taxon>
    </lineage>
</organism>
<dbReference type="InterPro" id="IPR042281">
    <property type="entry name" value="GpdQ_beta-strand"/>
</dbReference>
<dbReference type="STRING" id="442562.Rumeso_04062"/>
<dbReference type="EMBL" id="AOSK01000116">
    <property type="protein sequence ID" value="EYD74377.1"/>
    <property type="molecule type" value="Genomic_DNA"/>
</dbReference>
<dbReference type="AlphaFoldDB" id="A0A017HIP5"/>
<protein>
    <recommendedName>
        <fullName evidence="4">Calcineurin-like phosphoesterase domain-containing protein</fullName>
    </recommendedName>
</protein>
<feature type="compositionally biased region" description="Low complexity" evidence="1">
    <location>
        <begin position="36"/>
        <end position="52"/>
    </location>
</feature>
<gene>
    <name evidence="2" type="ORF">Rumeso_04062</name>
</gene>
<keyword evidence="3" id="KW-1185">Reference proteome</keyword>
<evidence type="ECO:0000313" key="3">
    <source>
        <dbReference type="Proteomes" id="UP000019666"/>
    </source>
</evidence>
<feature type="compositionally biased region" description="Basic residues" evidence="1">
    <location>
        <begin position="23"/>
        <end position="35"/>
    </location>
</feature>
<proteinExistence type="predicted"/>
<feature type="region of interest" description="Disordered" evidence="1">
    <location>
        <begin position="1"/>
        <end position="52"/>
    </location>
</feature>
<dbReference type="PANTHER" id="PTHR37844:SF2">
    <property type="entry name" value="SER_THR PROTEIN PHOSPHATASE SUPERFAMILY (AFU_ORTHOLOGUE AFUA_1G14840)"/>
    <property type="match status" value="1"/>
</dbReference>
<dbReference type="Proteomes" id="UP000019666">
    <property type="component" value="Unassembled WGS sequence"/>
</dbReference>
<evidence type="ECO:0000256" key="1">
    <source>
        <dbReference type="SAM" id="MobiDB-lite"/>
    </source>
</evidence>
<dbReference type="PATRIC" id="fig|442562.3.peg.4006"/>
<evidence type="ECO:0000313" key="2">
    <source>
        <dbReference type="EMBL" id="EYD74377.1"/>
    </source>
</evidence>
<dbReference type="SUPFAM" id="SSF56300">
    <property type="entry name" value="Metallo-dependent phosphatases"/>
    <property type="match status" value="1"/>
</dbReference>
<evidence type="ECO:0008006" key="4">
    <source>
        <dbReference type="Google" id="ProtNLM"/>
    </source>
</evidence>
<sequence length="263" mass="29058">MPCRPARRLLGRGGPRPVCGLRRPPKGRGSPRARGRSGQQAAGALEAGPRAAASPVRGYSRLCLPGHPRLLQLAHRPTRTRLAEIAAEWGVVYAQKRVLRLGATRLLCCTLWTDLELGPGRVRNGEAVVRVMNDYRMMRHAGAGYRRVRPSDLVAVHHEHRAWLEGELAQPWEGPRIVVTHHVPHPEVLGSYAEGVDAAYASDLSAILKELHAPNVWLFGHAHNARDLQVGRMELRCVSLGYPDEVETEEAVRARIGRAIMDV</sequence>
<feature type="compositionally biased region" description="Basic residues" evidence="1">
    <location>
        <begin position="1"/>
        <end position="10"/>
    </location>
</feature>
<dbReference type="InterPro" id="IPR029052">
    <property type="entry name" value="Metallo-depent_PP-like"/>
</dbReference>
<name>A0A017HIP5_9RHOB</name>
<dbReference type="HOGENOM" id="CLU_1057203_0_0_5"/>
<dbReference type="PANTHER" id="PTHR37844">
    <property type="entry name" value="SER/THR PROTEIN PHOSPHATASE SUPERFAMILY (AFU_ORTHOLOGUE AFUA_1G14840)"/>
    <property type="match status" value="1"/>
</dbReference>